<protein>
    <submittedName>
        <fullName evidence="1">Uncharacterized protein</fullName>
    </submittedName>
</protein>
<dbReference type="EMBL" id="BDGG01000025">
    <property type="protein sequence ID" value="GAV09709.1"/>
    <property type="molecule type" value="Genomic_DNA"/>
</dbReference>
<evidence type="ECO:0000313" key="2">
    <source>
        <dbReference type="Proteomes" id="UP000186922"/>
    </source>
</evidence>
<reference evidence="1 2" key="1">
    <citation type="journal article" date="2016" name="Nat. Commun.">
        <title>Extremotolerant tardigrade genome and improved radiotolerance of human cultured cells by tardigrade-unique protein.</title>
        <authorList>
            <person name="Hashimoto T."/>
            <person name="Horikawa D.D."/>
            <person name="Saito Y."/>
            <person name="Kuwahara H."/>
            <person name="Kozuka-Hata H."/>
            <person name="Shin-I T."/>
            <person name="Minakuchi Y."/>
            <person name="Ohishi K."/>
            <person name="Motoyama A."/>
            <person name="Aizu T."/>
            <person name="Enomoto A."/>
            <person name="Kondo K."/>
            <person name="Tanaka S."/>
            <person name="Hara Y."/>
            <person name="Koshikawa S."/>
            <person name="Sagara H."/>
            <person name="Miura T."/>
            <person name="Yokobori S."/>
            <person name="Miyagawa K."/>
            <person name="Suzuki Y."/>
            <person name="Kubo T."/>
            <person name="Oyama M."/>
            <person name="Kohara Y."/>
            <person name="Fujiyama A."/>
            <person name="Arakawa K."/>
            <person name="Katayama T."/>
            <person name="Toyoda A."/>
            <person name="Kunieda T."/>
        </authorList>
    </citation>
    <scope>NUCLEOTIDE SEQUENCE [LARGE SCALE GENOMIC DNA]</scope>
    <source>
        <strain evidence="1 2">YOKOZUNA-1</strain>
    </source>
</reference>
<dbReference type="Proteomes" id="UP000186922">
    <property type="component" value="Unassembled WGS sequence"/>
</dbReference>
<organism evidence="1 2">
    <name type="scientific">Ramazzottius varieornatus</name>
    <name type="common">Water bear</name>
    <name type="synonym">Tardigrade</name>
    <dbReference type="NCBI Taxonomy" id="947166"/>
    <lineage>
        <taxon>Eukaryota</taxon>
        <taxon>Metazoa</taxon>
        <taxon>Ecdysozoa</taxon>
        <taxon>Tardigrada</taxon>
        <taxon>Eutardigrada</taxon>
        <taxon>Parachela</taxon>
        <taxon>Hypsibioidea</taxon>
        <taxon>Ramazzottiidae</taxon>
        <taxon>Ramazzottius</taxon>
    </lineage>
</organism>
<sequence>MLSMEMEVDSLGLGIPIGIQLRTQGLSGGDSEEKAELIMTLNANPLICRVALDSPASAGLTGYPQFEGWHFPNFRIWRTAKPPIIQKRTILPFGSGNLLSLQRAPKGRAVGFLRRILVSRADQKDPRLAGRTAVRQTVYATKRQPCNSFVARSPERIPSLKIGVFESGFVKVVGQTGRNIIFLLDGGFENARVGFGLSNRAVWSCTTSENWVRAPSYSFRSACHDERAIWTVTTTQHYTMFCNQTFARGARQNFILPDQ</sequence>
<dbReference type="AlphaFoldDB" id="A0A1D1WC51"/>
<comment type="caution">
    <text evidence="1">The sequence shown here is derived from an EMBL/GenBank/DDBJ whole genome shotgun (WGS) entry which is preliminary data.</text>
</comment>
<accession>A0A1D1WC51</accession>
<name>A0A1D1WC51_RAMVA</name>
<evidence type="ECO:0000313" key="1">
    <source>
        <dbReference type="EMBL" id="GAV09709.1"/>
    </source>
</evidence>
<proteinExistence type="predicted"/>
<gene>
    <name evidence="1" type="primary">RvY_19202-1</name>
    <name evidence="1" type="synonym">RvY_19202.1</name>
    <name evidence="1" type="ORF">RvY_19202</name>
</gene>
<keyword evidence="2" id="KW-1185">Reference proteome</keyword>